<dbReference type="PANTHER" id="PTHR31973:SF195">
    <property type="entry name" value="MUDR FAMILY TRANSPOSASE"/>
    <property type="match status" value="1"/>
</dbReference>
<evidence type="ECO:0000259" key="3">
    <source>
        <dbReference type="Pfam" id="PF10551"/>
    </source>
</evidence>
<evidence type="ECO:0000259" key="2">
    <source>
        <dbReference type="Pfam" id="PF03108"/>
    </source>
</evidence>
<evidence type="ECO:0000256" key="1">
    <source>
        <dbReference type="SAM" id="MobiDB-lite"/>
    </source>
</evidence>
<feature type="region of interest" description="Disordered" evidence="1">
    <location>
        <begin position="151"/>
        <end position="171"/>
    </location>
</feature>
<dbReference type="Pfam" id="PF03108">
    <property type="entry name" value="DBD_Tnp_Mut"/>
    <property type="match status" value="1"/>
</dbReference>
<protein>
    <recommendedName>
        <fullName evidence="6">MULE transposase domain-containing protein</fullName>
    </recommendedName>
</protein>
<accession>A0AAD9ZMI8</accession>
<dbReference type="EMBL" id="JANJYJ010000010">
    <property type="protein sequence ID" value="KAK3184737.1"/>
    <property type="molecule type" value="Genomic_DNA"/>
</dbReference>
<reference evidence="4" key="1">
    <citation type="journal article" date="2023" name="Plant J.">
        <title>Genome sequences and population genomics provide insights into the demographic history, inbreeding, and mutation load of two 'living fossil' tree species of Dipteronia.</title>
        <authorList>
            <person name="Feng Y."/>
            <person name="Comes H.P."/>
            <person name="Chen J."/>
            <person name="Zhu S."/>
            <person name="Lu R."/>
            <person name="Zhang X."/>
            <person name="Li P."/>
            <person name="Qiu J."/>
            <person name="Olsen K.M."/>
            <person name="Qiu Y."/>
        </authorList>
    </citation>
    <scope>NUCLEOTIDE SEQUENCE</scope>
    <source>
        <strain evidence="4">NBL</strain>
    </source>
</reference>
<dbReference type="Proteomes" id="UP001281410">
    <property type="component" value="Unassembled WGS sequence"/>
</dbReference>
<evidence type="ECO:0000313" key="5">
    <source>
        <dbReference type="Proteomes" id="UP001281410"/>
    </source>
</evidence>
<name>A0AAD9ZMI8_9ROSI</name>
<feature type="domain" description="Transposase MuDR plant" evidence="2">
    <location>
        <begin position="171"/>
        <end position="231"/>
    </location>
</feature>
<evidence type="ECO:0008006" key="6">
    <source>
        <dbReference type="Google" id="ProtNLM"/>
    </source>
</evidence>
<feature type="compositionally biased region" description="Acidic residues" evidence="1">
    <location>
        <begin position="154"/>
        <end position="163"/>
    </location>
</feature>
<sequence>MQLQVENQLQLHEEVQFEVEKERFIKPDRMEENQAQFDRKALEKKMDVVVNDLKEEEKMQEMEELIKALIVKQCKLDHEELQDAYKVIGMKMLDIIVRQFLQMFDIVLRQFFQMFDIVLRQFSLMLDIVLRFFHNTLYVYNREGVNYGSPNFDGEGDSDSESDALDHSHSSGRIFSSKKELKRELSLLALKQHFEFRIRRSYKGRFQATCKDDNFSFKVHARKTDEGKYWQIQKFDKKNSCIIEGFKGRFQQANSSVIGELVSLKLQVNGTVLKPKNIMTKMQLHYGLHFQNRKAWPVIAIDDTYLKGRFHGILFVAVCSFGNEQVYPLAFGIGHKENKKSWTWFLRCVRKFINCLTDCMFISDQHKGIKKTMRIVYPDAPHDLCVFHMTMNIKNTFKREDVTGIFKRAYKINRESKFNEEMNELMRVHSKAYDDLMTIGPTRWSPAYSHKWFHDRWAFTDSLRTQLTPWAIKYLTERDEESTSYTVHPIDWTEFEVLDGAKDGLVNLLDKTCMC</sequence>
<dbReference type="Pfam" id="PF10551">
    <property type="entry name" value="MULE"/>
    <property type="match status" value="1"/>
</dbReference>
<keyword evidence="5" id="KW-1185">Reference proteome</keyword>
<feature type="domain" description="MULE transposase" evidence="3">
    <location>
        <begin position="298"/>
        <end position="392"/>
    </location>
</feature>
<organism evidence="4 5">
    <name type="scientific">Dipteronia sinensis</name>
    <dbReference type="NCBI Taxonomy" id="43782"/>
    <lineage>
        <taxon>Eukaryota</taxon>
        <taxon>Viridiplantae</taxon>
        <taxon>Streptophyta</taxon>
        <taxon>Embryophyta</taxon>
        <taxon>Tracheophyta</taxon>
        <taxon>Spermatophyta</taxon>
        <taxon>Magnoliopsida</taxon>
        <taxon>eudicotyledons</taxon>
        <taxon>Gunneridae</taxon>
        <taxon>Pentapetalae</taxon>
        <taxon>rosids</taxon>
        <taxon>malvids</taxon>
        <taxon>Sapindales</taxon>
        <taxon>Sapindaceae</taxon>
        <taxon>Hippocastanoideae</taxon>
        <taxon>Acereae</taxon>
        <taxon>Dipteronia</taxon>
    </lineage>
</organism>
<gene>
    <name evidence="4" type="ORF">Dsin_032023</name>
</gene>
<comment type="caution">
    <text evidence="4">The sequence shown here is derived from an EMBL/GenBank/DDBJ whole genome shotgun (WGS) entry which is preliminary data.</text>
</comment>
<evidence type="ECO:0000313" key="4">
    <source>
        <dbReference type="EMBL" id="KAK3184737.1"/>
    </source>
</evidence>
<dbReference type="PANTHER" id="PTHR31973">
    <property type="entry name" value="POLYPROTEIN, PUTATIVE-RELATED"/>
    <property type="match status" value="1"/>
</dbReference>
<dbReference type="InterPro" id="IPR004332">
    <property type="entry name" value="Transposase_MuDR"/>
</dbReference>
<proteinExistence type="predicted"/>
<dbReference type="InterPro" id="IPR018289">
    <property type="entry name" value="MULE_transposase_dom"/>
</dbReference>
<dbReference type="AlphaFoldDB" id="A0AAD9ZMI8"/>